<dbReference type="PANTHER" id="PTHR16469">
    <property type="entry name" value="UBIQUITIN-ASSOCIATED AND SH3 DOMAIN-CONTAINING BA-RELATED"/>
    <property type="match status" value="1"/>
</dbReference>
<organism evidence="1 3">
    <name type="scientific">Didymodactylos carnosus</name>
    <dbReference type="NCBI Taxonomy" id="1234261"/>
    <lineage>
        <taxon>Eukaryota</taxon>
        <taxon>Metazoa</taxon>
        <taxon>Spiralia</taxon>
        <taxon>Gnathifera</taxon>
        <taxon>Rotifera</taxon>
        <taxon>Eurotatoria</taxon>
        <taxon>Bdelloidea</taxon>
        <taxon>Philodinida</taxon>
        <taxon>Philodinidae</taxon>
        <taxon>Didymodactylos</taxon>
    </lineage>
</organism>
<dbReference type="PANTHER" id="PTHR16469:SF27">
    <property type="entry name" value="UBIQUITIN-ASSOCIATED AND SH3 DOMAIN-CONTAINING BA-RELATED"/>
    <property type="match status" value="1"/>
</dbReference>
<dbReference type="Gene3D" id="3.40.50.1240">
    <property type="entry name" value="Phosphoglycerate mutase-like"/>
    <property type="match status" value="1"/>
</dbReference>
<dbReference type="Proteomes" id="UP000681722">
    <property type="component" value="Unassembled WGS sequence"/>
</dbReference>
<protein>
    <recommendedName>
        <fullName evidence="4">Phosphoglycerate mutase</fullName>
    </recommendedName>
</protein>
<dbReference type="EMBL" id="CAJOBC010003025">
    <property type="protein sequence ID" value="CAF3763463.1"/>
    <property type="molecule type" value="Genomic_DNA"/>
</dbReference>
<dbReference type="InterPro" id="IPR051710">
    <property type="entry name" value="Phosphatase_SH3-domain"/>
</dbReference>
<accession>A0A814FZC5</accession>
<dbReference type="Pfam" id="PF00300">
    <property type="entry name" value="His_Phos_1"/>
    <property type="match status" value="1"/>
</dbReference>
<comment type="caution">
    <text evidence="1">The sequence shown here is derived from an EMBL/GenBank/DDBJ whole genome shotgun (WGS) entry which is preliminary data.</text>
</comment>
<evidence type="ECO:0008006" key="4">
    <source>
        <dbReference type="Google" id="ProtNLM"/>
    </source>
</evidence>
<reference evidence="1" key="1">
    <citation type="submission" date="2021-02" db="EMBL/GenBank/DDBJ databases">
        <authorList>
            <person name="Nowell W R."/>
        </authorList>
    </citation>
    <scope>NUCLEOTIDE SEQUENCE</scope>
</reference>
<evidence type="ECO:0000313" key="3">
    <source>
        <dbReference type="Proteomes" id="UP000663829"/>
    </source>
</evidence>
<dbReference type="InterPro" id="IPR013078">
    <property type="entry name" value="His_Pase_superF_clade-1"/>
</dbReference>
<dbReference type="AlphaFoldDB" id="A0A814FZC5"/>
<dbReference type="CDD" id="cd07040">
    <property type="entry name" value="HP"/>
    <property type="match status" value="1"/>
</dbReference>
<name>A0A814FZC5_9BILA</name>
<keyword evidence="3" id="KW-1185">Reference proteome</keyword>
<gene>
    <name evidence="1" type="ORF">GPM918_LOCUS13275</name>
    <name evidence="2" type="ORF">SRO942_LOCUS13279</name>
</gene>
<proteinExistence type="predicted"/>
<evidence type="ECO:0000313" key="2">
    <source>
        <dbReference type="EMBL" id="CAF3763463.1"/>
    </source>
</evidence>
<dbReference type="EMBL" id="CAJNOQ010003024">
    <property type="protein sequence ID" value="CAF0991462.1"/>
    <property type="molecule type" value="Genomic_DNA"/>
</dbReference>
<evidence type="ECO:0000313" key="1">
    <source>
        <dbReference type="EMBL" id="CAF0991462.1"/>
    </source>
</evidence>
<dbReference type="OrthoDB" id="414418at2759"/>
<sequence length="268" mass="30790">MLQTPVLPAIFYIGHKKQKSGYPRIGNYDLRVIVMRHGERIDQVLGPNWYKSPQAHAQVPKNMPKRPNSLLYVFDPPITREGERLAMLRGKQLATLGAAADYCYSSPSSRTVITASNLLIGMNRASVPIKIDPILFETMSWNPHLKMLGNISPFMSTKDWSTAGYNIDRRYHRLATYLNPNETEYEYYHRSELFLRSIERRYGSGRSRKNILVVGHASSTEIFPIIAGRYKFDGNRFGHNLTNMPFLHTVILERDAYSKIWSVKPVNI</sequence>
<dbReference type="Proteomes" id="UP000663829">
    <property type="component" value="Unassembled WGS sequence"/>
</dbReference>
<dbReference type="SUPFAM" id="SSF53254">
    <property type="entry name" value="Phosphoglycerate mutase-like"/>
    <property type="match status" value="1"/>
</dbReference>
<dbReference type="InterPro" id="IPR029033">
    <property type="entry name" value="His_PPase_superfam"/>
</dbReference>